<dbReference type="PANTHER" id="PTHR34071">
    <property type="entry name" value="5-NITROIMIDAZOLE ANTIBIOTICS RESISTANCE PROTEIN, NIMA-FAMILY-RELATED PROTEIN-RELATED"/>
    <property type="match status" value="1"/>
</dbReference>
<dbReference type="InterPro" id="IPR012349">
    <property type="entry name" value="Split_barrel_FMN-bd"/>
</dbReference>
<dbReference type="Pfam" id="PF12900">
    <property type="entry name" value="Pyridox_ox_2"/>
    <property type="match status" value="1"/>
</dbReference>
<reference evidence="1 2" key="1">
    <citation type="submission" date="2022-10" db="EMBL/GenBank/DDBJ databases">
        <title>Description of Fervidibacillus gen. nov. in the family Fervidibacillaceae fam. nov. with two species, Fervidibacillus albus sp. nov., and Fervidibacillus halotolerans sp. nov., isolated from tidal flat sediments.</title>
        <authorList>
            <person name="Kwon K.K."/>
            <person name="Yang S.-H."/>
        </authorList>
    </citation>
    <scope>NUCLEOTIDE SEQUENCE [LARGE SCALE GENOMIC DNA]</scope>
    <source>
        <strain evidence="1 2">DSM 23332</strain>
    </source>
</reference>
<dbReference type="PANTHER" id="PTHR34071:SF2">
    <property type="entry name" value="FLAVIN-NUCLEOTIDE-BINDING PROTEIN"/>
    <property type="match status" value="1"/>
</dbReference>
<accession>A0ABT2WI82</accession>
<name>A0ABT2WI82_9BACI</name>
<dbReference type="Gene3D" id="2.30.110.10">
    <property type="entry name" value="Electron Transport, Fmn-binding Protein, Chain A"/>
    <property type="match status" value="1"/>
</dbReference>
<dbReference type="SUPFAM" id="SSF50475">
    <property type="entry name" value="FMN-binding split barrel"/>
    <property type="match status" value="1"/>
</dbReference>
<dbReference type="RefSeq" id="WP_263062158.1">
    <property type="nucleotide sequence ID" value="NZ_JAOUSE010000052.1"/>
</dbReference>
<evidence type="ECO:0000313" key="2">
    <source>
        <dbReference type="Proteomes" id="UP001208656"/>
    </source>
</evidence>
<keyword evidence="2" id="KW-1185">Reference proteome</keyword>
<proteinExistence type="predicted"/>
<dbReference type="EMBL" id="JAOUSE010000052">
    <property type="protein sequence ID" value="MCU9595404.1"/>
    <property type="molecule type" value="Genomic_DNA"/>
</dbReference>
<comment type="caution">
    <text evidence="1">The sequence shown here is derived from an EMBL/GenBank/DDBJ whole genome shotgun (WGS) entry which is preliminary data.</text>
</comment>
<gene>
    <name evidence="1" type="ORF">OEV82_13225</name>
</gene>
<organism evidence="1 2">
    <name type="scientific">Pallidibacillus thermolactis</name>
    <dbReference type="NCBI Taxonomy" id="251051"/>
    <lineage>
        <taxon>Bacteria</taxon>
        <taxon>Bacillati</taxon>
        <taxon>Bacillota</taxon>
        <taxon>Bacilli</taxon>
        <taxon>Bacillales</taxon>
        <taxon>Bacillaceae</taxon>
        <taxon>Pallidibacillus</taxon>
    </lineage>
</organism>
<evidence type="ECO:0000313" key="1">
    <source>
        <dbReference type="EMBL" id="MCU9595404.1"/>
    </source>
</evidence>
<sequence>MKGIIANEKRKMSDEQVIKFLKQAEIAHVATVDNKGYPYVIPLIYFYDGKDKIYIHTGNLRKSHFVENIKENPKVSIEVCEMGDIHPGKKYACQSALVYRSVVVFGQIKKIDEDAKKEWFFDRLLEKYGNPEWNFEKGYPALPKIDLFEIQIEKMTGKLNEGFRH</sequence>
<dbReference type="Proteomes" id="UP001208656">
    <property type="component" value="Unassembled WGS sequence"/>
</dbReference>
<dbReference type="InterPro" id="IPR024747">
    <property type="entry name" value="Pyridox_Oxase-rel"/>
</dbReference>
<protein>
    <submittedName>
        <fullName evidence="1">Pyridoxamine 5'-phosphate oxidase family protein</fullName>
    </submittedName>
</protein>